<protein>
    <recommendedName>
        <fullName evidence="8">L-seryl-tRNA(Sec) selenium transferase</fullName>
        <ecNumber evidence="8">2.9.1.1</ecNumber>
    </recommendedName>
    <alternativeName>
        <fullName evidence="8">Selenocysteine synthase</fullName>
        <shortName evidence="8">Sec synthase</shortName>
    </alternativeName>
    <alternativeName>
        <fullName evidence="8">Selenocysteinyl-tRNA(Sec) synthase</fullName>
    </alternativeName>
</protein>
<accession>A0A519BEF3</accession>
<comment type="similarity">
    <text evidence="7 8">Belongs to the SelA family.</text>
</comment>
<evidence type="ECO:0000256" key="1">
    <source>
        <dbReference type="ARBA" id="ARBA00001933"/>
    </source>
</evidence>
<dbReference type="GO" id="GO:0004125">
    <property type="term" value="F:L-seryl-tRNA(Sec) selenium transferase activity"/>
    <property type="evidence" value="ECO:0007669"/>
    <property type="project" value="UniProtKB-UniRule"/>
</dbReference>
<dbReference type="NCBIfam" id="TIGR00474">
    <property type="entry name" value="selA"/>
    <property type="match status" value="1"/>
</dbReference>
<dbReference type="Gene3D" id="3.90.1150.180">
    <property type="match status" value="1"/>
</dbReference>
<proteinExistence type="inferred from homology"/>
<keyword evidence="2 8" id="KW-0963">Cytoplasm</keyword>
<dbReference type="InterPro" id="IPR015424">
    <property type="entry name" value="PyrdxlP-dep_Trfase"/>
</dbReference>
<evidence type="ECO:0000313" key="10">
    <source>
        <dbReference type="EMBL" id="RZD15653.1"/>
    </source>
</evidence>
<dbReference type="GO" id="GO:0005737">
    <property type="term" value="C:cytoplasm"/>
    <property type="evidence" value="ECO:0007669"/>
    <property type="project" value="UniProtKB-SubCell"/>
</dbReference>
<keyword evidence="5 8" id="KW-0648">Protein biosynthesis</keyword>
<dbReference type="HAMAP" id="MF_00423">
    <property type="entry name" value="SelA"/>
    <property type="match status" value="1"/>
</dbReference>
<comment type="catalytic activity">
    <reaction evidence="8">
        <text>L-seryl-tRNA(Sec) + selenophosphate + H(+) = L-selenocysteinyl-tRNA(Sec) + phosphate</text>
        <dbReference type="Rhea" id="RHEA:22728"/>
        <dbReference type="Rhea" id="RHEA-COMP:9742"/>
        <dbReference type="Rhea" id="RHEA-COMP:9743"/>
        <dbReference type="ChEBI" id="CHEBI:15378"/>
        <dbReference type="ChEBI" id="CHEBI:16144"/>
        <dbReference type="ChEBI" id="CHEBI:43474"/>
        <dbReference type="ChEBI" id="CHEBI:78533"/>
        <dbReference type="ChEBI" id="CHEBI:78573"/>
        <dbReference type="EC" id="2.9.1.1"/>
    </reaction>
</comment>
<dbReference type="EMBL" id="SGBC01000004">
    <property type="protein sequence ID" value="RZD15653.1"/>
    <property type="molecule type" value="Genomic_DNA"/>
</dbReference>
<dbReference type="PANTHER" id="PTHR32328:SF0">
    <property type="entry name" value="L-SERYL-TRNA(SEC) SELENIUM TRANSFERASE"/>
    <property type="match status" value="1"/>
</dbReference>
<evidence type="ECO:0000256" key="3">
    <source>
        <dbReference type="ARBA" id="ARBA00022679"/>
    </source>
</evidence>
<reference evidence="10 11" key="1">
    <citation type="journal article" date="2019" name="ISME J.">
        <title>Insights into ecological role of a new deltaproteobacterial order Candidatus Acidulodesulfobacterales by metagenomics and metatranscriptomics.</title>
        <authorList>
            <person name="Tan S."/>
            <person name="Liu J."/>
            <person name="Fang Y."/>
            <person name="Hedlund B.P."/>
            <person name="Lian Z.H."/>
            <person name="Huang L.Y."/>
            <person name="Li J.T."/>
            <person name="Huang L.N."/>
            <person name="Li W.J."/>
            <person name="Jiang H.C."/>
            <person name="Dong H.L."/>
            <person name="Shu W.S."/>
        </authorList>
    </citation>
    <scope>NUCLEOTIDE SEQUENCE [LARGE SCALE GENOMIC DNA]</scope>
    <source>
        <strain evidence="10">AP2</strain>
    </source>
</reference>
<dbReference type="UniPathway" id="UPA00906">
    <property type="reaction ID" value="UER00896"/>
</dbReference>
<dbReference type="InterPro" id="IPR018319">
    <property type="entry name" value="SelA-like"/>
</dbReference>
<organism evidence="10 11">
    <name type="scientific">Acididesulfobacter guangdongensis</name>
    <dbReference type="NCBI Taxonomy" id="2597225"/>
    <lineage>
        <taxon>Bacteria</taxon>
        <taxon>Deltaproteobacteria</taxon>
        <taxon>Candidatus Acidulodesulfobacterales</taxon>
        <taxon>Candidatus Acididesulfobacter</taxon>
    </lineage>
</organism>
<dbReference type="AlphaFoldDB" id="A0A519BEF3"/>
<sequence>MDSLNKYLRKFPKIQLILQDEGVKKLIDKYSYNAVKDKLEEILSEEKEKIKIKINFKDDAVLEDNIFKIERFAFLLNDYFNNFSFSLKRVINGTGVVVHTNLGRSILPKAAVENVFKISSSYSNLEFNLEEGMRGKRYSHVETLLNRILNCEAAIVVNNNAAAVFMALNTFAAGIKKEVIVSRGELVEIGGSFRIPDIMKASGAQLIEVGTTNKTKINDYESEINENTALLLKVHHSNFKMTGFVHEVNSKELVETGEKYNIPVMEDLGSGSFIKFEKFGLPKEPTAQEVINAGIDIVTFSGDKLLGGPQAGIIAGKKEYVDLIAKNPLNRAFRIDKMTLAALEAVLFEYLDINNAIKNIPTLRLLSQNILEIKKRGLKLLNKVKKLESTYKIMYTFNIIEDFSIVGGGAMPDYEMKTYCLSVTHKFFAAEKLSEIFRGLQIPVVGKIKDGKFLIDLRTVLDDDINDIIGNFIKVSQMSN</sequence>
<comment type="function">
    <text evidence="8">Converts seryl-tRNA(Sec) to selenocysteinyl-tRNA(Sec) required for selenoprotein biosynthesis.</text>
</comment>
<dbReference type="Pfam" id="PF03841">
    <property type="entry name" value="SelA"/>
    <property type="match status" value="1"/>
</dbReference>
<dbReference type="SUPFAM" id="SSF53383">
    <property type="entry name" value="PLP-dependent transferases"/>
    <property type="match status" value="1"/>
</dbReference>
<dbReference type="Gene3D" id="3.40.640.10">
    <property type="entry name" value="Type I PLP-dependent aspartate aminotransferase-like (Major domain)"/>
    <property type="match status" value="1"/>
</dbReference>
<evidence type="ECO:0000313" key="11">
    <source>
        <dbReference type="Proteomes" id="UP000316562"/>
    </source>
</evidence>
<comment type="subcellular location">
    <subcellularLocation>
        <location evidence="8">Cytoplasm</location>
    </subcellularLocation>
</comment>
<evidence type="ECO:0000256" key="8">
    <source>
        <dbReference type="HAMAP-Rule" id="MF_00423"/>
    </source>
</evidence>
<evidence type="ECO:0000256" key="9">
    <source>
        <dbReference type="PIRSR" id="PIRSR618319-50"/>
    </source>
</evidence>
<gene>
    <name evidence="8" type="primary">selA</name>
    <name evidence="10" type="ORF">EVJ46_08955</name>
</gene>
<dbReference type="GO" id="GO:0001717">
    <property type="term" value="P:conversion of seryl-tRNAsec to selenocys-tRNAsec"/>
    <property type="evidence" value="ECO:0007669"/>
    <property type="project" value="UniProtKB-UniRule"/>
</dbReference>
<name>A0A519BEF3_ACIG2</name>
<comment type="caution">
    <text evidence="10">The sequence shown here is derived from an EMBL/GenBank/DDBJ whole genome shotgun (WGS) entry which is preliminary data.</text>
</comment>
<dbReference type="EC" id="2.9.1.1" evidence="8"/>
<dbReference type="PANTHER" id="PTHR32328">
    <property type="entry name" value="L-SERYL-TRNA(SEC) SELENIUM TRANSFERASE"/>
    <property type="match status" value="1"/>
</dbReference>
<comment type="pathway">
    <text evidence="8">Aminoacyl-tRNA biosynthesis; selenocysteinyl-tRNA(Sec) biosynthesis; selenocysteinyl-tRNA(Sec) from L-seryl-tRNA(Sec) (bacterial route): step 1/1.</text>
</comment>
<evidence type="ECO:0000256" key="6">
    <source>
        <dbReference type="ARBA" id="ARBA00023266"/>
    </source>
</evidence>
<feature type="modified residue" description="N6-(pyridoxal phosphate)lysine" evidence="8 9">
    <location>
        <position position="304"/>
    </location>
</feature>
<keyword evidence="6 8" id="KW-0711">Selenium</keyword>
<evidence type="ECO:0000256" key="5">
    <source>
        <dbReference type="ARBA" id="ARBA00022917"/>
    </source>
</evidence>
<keyword evidence="4 8" id="KW-0663">Pyridoxal phosphate</keyword>
<keyword evidence="3 8" id="KW-0808">Transferase</keyword>
<comment type="cofactor">
    <cofactor evidence="1 8 9">
        <name>pyridoxal 5'-phosphate</name>
        <dbReference type="ChEBI" id="CHEBI:597326"/>
    </cofactor>
</comment>
<evidence type="ECO:0000256" key="7">
    <source>
        <dbReference type="ARBA" id="ARBA00044507"/>
    </source>
</evidence>
<dbReference type="Proteomes" id="UP000316562">
    <property type="component" value="Unassembled WGS sequence"/>
</dbReference>
<dbReference type="InterPro" id="IPR015421">
    <property type="entry name" value="PyrdxlP-dep_Trfase_major"/>
</dbReference>
<evidence type="ECO:0000256" key="4">
    <source>
        <dbReference type="ARBA" id="ARBA00022898"/>
    </source>
</evidence>
<evidence type="ECO:0000256" key="2">
    <source>
        <dbReference type="ARBA" id="ARBA00022490"/>
    </source>
</evidence>
<dbReference type="GO" id="GO:0001514">
    <property type="term" value="P:selenocysteine incorporation"/>
    <property type="evidence" value="ECO:0007669"/>
    <property type="project" value="UniProtKB-UniRule"/>
</dbReference>
<dbReference type="InterPro" id="IPR004534">
    <property type="entry name" value="SelA_trans"/>
</dbReference>